<evidence type="ECO:0000313" key="2">
    <source>
        <dbReference type="EMBL" id="CAH1443874.1"/>
    </source>
</evidence>
<gene>
    <name evidence="2" type="ORF">LVIROSA_LOCUS29759</name>
</gene>
<feature type="compositionally biased region" description="Low complexity" evidence="1">
    <location>
        <begin position="159"/>
        <end position="173"/>
    </location>
</feature>
<feature type="compositionally biased region" description="Pro residues" evidence="1">
    <location>
        <begin position="174"/>
        <end position="198"/>
    </location>
</feature>
<proteinExistence type="predicted"/>
<reference evidence="2 3" key="1">
    <citation type="submission" date="2022-01" db="EMBL/GenBank/DDBJ databases">
        <authorList>
            <person name="Xiong W."/>
            <person name="Schranz E."/>
        </authorList>
    </citation>
    <scope>NUCLEOTIDE SEQUENCE [LARGE SCALE GENOMIC DNA]</scope>
</reference>
<evidence type="ECO:0000256" key="1">
    <source>
        <dbReference type="SAM" id="MobiDB-lite"/>
    </source>
</evidence>
<feature type="compositionally biased region" description="Low complexity" evidence="1">
    <location>
        <begin position="14"/>
        <end position="27"/>
    </location>
</feature>
<name>A0AAU9P1E6_9ASTR</name>
<accession>A0AAU9P1E6</accession>
<dbReference type="EMBL" id="CAKMRJ010005523">
    <property type="protein sequence ID" value="CAH1443874.1"/>
    <property type="molecule type" value="Genomic_DNA"/>
</dbReference>
<dbReference type="AlphaFoldDB" id="A0AAU9P1E6"/>
<dbReference type="Proteomes" id="UP001157418">
    <property type="component" value="Unassembled WGS sequence"/>
</dbReference>
<feature type="region of interest" description="Disordered" evidence="1">
    <location>
        <begin position="116"/>
        <end position="210"/>
    </location>
</feature>
<feature type="compositionally biased region" description="Basic and acidic residues" evidence="1">
    <location>
        <begin position="124"/>
        <end position="144"/>
    </location>
</feature>
<evidence type="ECO:0000313" key="3">
    <source>
        <dbReference type="Proteomes" id="UP001157418"/>
    </source>
</evidence>
<organism evidence="2 3">
    <name type="scientific">Lactuca virosa</name>
    <dbReference type="NCBI Taxonomy" id="75947"/>
    <lineage>
        <taxon>Eukaryota</taxon>
        <taxon>Viridiplantae</taxon>
        <taxon>Streptophyta</taxon>
        <taxon>Embryophyta</taxon>
        <taxon>Tracheophyta</taxon>
        <taxon>Spermatophyta</taxon>
        <taxon>Magnoliopsida</taxon>
        <taxon>eudicotyledons</taxon>
        <taxon>Gunneridae</taxon>
        <taxon>Pentapetalae</taxon>
        <taxon>asterids</taxon>
        <taxon>campanulids</taxon>
        <taxon>Asterales</taxon>
        <taxon>Asteraceae</taxon>
        <taxon>Cichorioideae</taxon>
        <taxon>Cichorieae</taxon>
        <taxon>Lactucinae</taxon>
        <taxon>Lactuca</taxon>
    </lineage>
</organism>
<keyword evidence="3" id="KW-1185">Reference proteome</keyword>
<comment type="caution">
    <text evidence="2">The sequence shown here is derived from an EMBL/GenBank/DDBJ whole genome shotgun (WGS) entry which is preliminary data.</text>
</comment>
<protein>
    <submittedName>
        <fullName evidence="2">Uncharacterized protein</fullName>
    </submittedName>
</protein>
<feature type="region of interest" description="Disordered" evidence="1">
    <location>
        <begin position="1"/>
        <end position="44"/>
    </location>
</feature>
<sequence length="210" mass="23229">MTNIFAKPRPLPITTTATQKPPTKPKASSYDSTNRPSKGFKSSAQFGRSPYFKLLEAKIDLILDHLTKPNLTMTPTPKLTPSITFEDLEKALHKNVTQSFLKVFYKLEELKKGFVNEVGPSFTKEGEETHSSSSKKDDDNKFPKDVIIQELSNYDGNASMKSPTSPKFPSKIPSSPPKSPRSPPKIPSPSPMSPPKNPTPLKTPVTYPKS</sequence>
<feature type="compositionally biased region" description="Polar residues" evidence="1">
    <location>
        <begin position="29"/>
        <end position="44"/>
    </location>
</feature>